<dbReference type="InterPro" id="IPR029033">
    <property type="entry name" value="His_PPase_superfam"/>
</dbReference>
<dbReference type="EMBL" id="UINC01002371">
    <property type="protein sequence ID" value="SUZ95979.1"/>
    <property type="molecule type" value="Genomic_DNA"/>
</dbReference>
<organism evidence="1">
    <name type="scientific">marine metagenome</name>
    <dbReference type="NCBI Taxonomy" id="408172"/>
    <lineage>
        <taxon>unclassified sequences</taxon>
        <taxon>metagenomes</taxon>
        <taxon>ecological metagenomes</taxon>
    </lineage>
</organism>
<evidence type="ECO:0008006" key="2">
    <source>
        <dbReference type="Google" id="ProtNLM"/>
    </source>
</evidence>
<reference evidence="1" key="1">
    <citation type="submission" date="2018-05" db="EMBL/GenBank/DDBJ databases">
        <authorList>
            <person name="Lanie J.A."/>
            <person name="Ng W.-L."/>
            <person name="Kazmierczak K.M."/>
            <person name="Andrzejewski T.M."/>
            <person name="Davidsen T.M."/>
            <person name="Wayne K.J."/>
            <person name="Tettelin H."/>
            <person name="Glass J.I."/>
            <person name="Rusch D."/>
            <person name="Podicherti R."/>
            <person name="Tsui H.-C.T."/>
            <person name="Winkler M.E."/>
        </authorList>
    </citation>
    <scope>NUCLEOTIDE SEQUENCE</scope>
</reference>
<gene>
    <name evidence="1" type="ORF">METZ01_LOCUS48833</name>
</gene>
<evidence type="ECO:0000313" key="1">
    <source>
        <dbReference type="EMBL" id="SUZ95979.1"/>
    </source>
</evidence>
<name>A0A381RXZ7_9ZZZZ</name>
<dbReference type="CDD" id="cd07067">
    <property type="entry name" value="HP_PGM_like"/>
    <property type="match status" value="1"/>
</dbReference>
<accession>A0A381RXZ7</accession>
<sequence>MKTITFLRHSKSSWDNNVSDIDRPLKEFGIEKIKKIASQSKDQFILTEKFFTSPANRAIHTCLILSRSLSISTSKIKVCEDLYTFSYKDVFEFIKQINNNYSNVTLVGHNPAYTEISNYFSENKILNLPTARWFSMKFDSDKWSDILELKPIFYSNNIKSEK</sequence>
<dbReference type="Gene3D" id="3.40.50.1240">
    <property type="entry name" value="Phosphoglycerate mutase-like"/>
    <property type="match status" value="1"/>
</dbReference>
<dbReference type="SUPFAM" id="SSF53254">
    <property type="entry name" value="Phosphoglycerate mutase-like"/>
    <property type="match status" value="1"/>
</dbReference>
<proteinExistence type="predicted"/>
<protein>
    <recommendedName>
        <fullName evidence="2">Phosphohistidine phosphatase SixA</fullName>
    </recommendedName>
</protein>
<dbReference type="AlphaFoldDB" id="A0A381RXZ7"/>
<dbReference type="Pfam" id="PF00300">
    <property type="entry name" value="His_Phos_1"/>
    <property type="match status" value="1"/>
</dbReference>
<dbReference type="InterPro" id="IPR013078">
    <property type="entry name" value="His_Pase_superF_clade-1"/>
</dbReference>